<reference evidence="1 2" key="1">
    <citation type="submission" date="2020-08" db="EMBL/GenBank/DDBJ databases">
        <title>Cohnella phylogeny.</title>
        <authorList>
            <person name="Dunlap C."/>
        </authorList>
    </citation>
    <scope>NUCLEOTIDE SEQUENCE [LARGE SCALE GENOMIC DNA]</scope>
    <source>
        <strain evidence="1 2">DSM 103658</strain>
    </source>
</reference>
<protein>
    <submittedName>
        <fullName evidence="1">Zinc ribbon domain-containing protein</fullName>
    </submittedName>
</protein>
<gene>
    <name evidence="1" type="ORF">H4Q31_04625</name>
</gene>
<dbReference type="EMBL" id="JACJVN010000019">
    <property type="protein sequence ID" value="MBB6676610.1"/>
    <property type="molecule type" value="Genomic_DNA"/>
</dbReference>
<organism evidence="1 2">
    <name type="scientific">Cohnella lubricantis</name>
    <dbReference type="NCBI Taxonomy" id="2163172"/>
    <lineage>
        <taxon>Bacteria</taxon>
        <taxon>Bacillati</taxon>
        <taxon>Bacillota</taxon>
        <taxon>Bacilli</taxon>
        <taxon>Bacillales</taxon>
        <taxon>Paenibacillaceae</taxon>
        <taxon>Cohnella</taxon>
    </lineage>
</organism>
<comment type="caution">
    <text evidence="1">The sequence shown here is derived from an EMBL/GenBank/DDBJ whole genome shotgun (WGS) entry which is preliminary data.</text>
</comment>
<proteinExistence type="predicted"/>
<dbReference type="Proteomes" id="UP000574133">
    <property type="component" value="Unassembled WGS sequence"/>
</dbReference>
<dbReference type="AlphaFoldDB" id="A0A841TBI8"/>
<keyword evidence="2" id="KW-1185">Reference proteome</keyword>
<evidence type="ECO:0000313" key="2">
    <source>
        <dbReference type="Proteomes" id="UP000574133"/>
    </source>
</evidence>
<dbReference type="Pfam" id="PF09855">
    <property type="entry name" value="Zn_ribbon_13"/>
    <property type="match status" value="1"/>
</dbReference>
<sequence>MSIEEAIQSRYRCAKCLGEDCSIKEVAMTGTGLSKMFDIQHNHYLFVSCEQCGYVEVYDPDVLRGHKAGSLGTILDALFGR</sequence>
<evidence type="ECO:0000313" key="1">
    <source>
        <dbReference type="EMBL" id="MBB6676610.1"/>
    </source>
</evidence>
<name>A0A841TBI8_9BACL</name>
<dbReference type="InterPro" id="IPR018652">
    <property type="entry name" value="DUF2082_NA-bd_Znr"/>
</dbReference>
<accession>A0A841TBI8</accession>